<keyword evidence="3" id="KW-1185">Reference proteome</keyword>
<feature type="region of interest" description="Disordered" evidence="1">
    <location>
        <begin position="45"/>
        <end position="72"/>
    </location>
</feature>
<gene>
    <name evidence="2" type="ORF">V6N11_039673</name>
</gene>
<protein>
    <submittedName>
        <fullName evidence="2">Uncharacterized protein</fullName>
    </submittedName>
</protein>
<accession>A0ABR2SPB2</accession>
<evidence type="ECO:0000313" key="2">
    <source>
        <dbReference type="EMBL" id="KAK9026841.1"/>
    </source>
</evidence>
<dbReference type="Proteomes" id="UP001396334">
    <property type="component" value="Unassembled WGS sequence"/>
</dbReference>
<comment type="caution">
    <text evidence="2">The sequence shown here is derived from an EMBL/GenBank/DDBJ whole genome shotgun (WGS) entry which is preliminary data.</text>
</comment>
<organism evidence="2 3">
    <name type="scientific">Hibiscus sabdariffa</name>
    <name type="common">roselle</name>
    <dbReference type="NCBI Taxonomy" id="183260"/>
    <lineage>
        <taxon>Eukaryota</taxon>
        <taxon>Viridiplantae</taxon>
        <taxon>Streptophyta</taxon>
        <taxon>Embryophyta</taxon>
        <taxon>Tracheophyta</taxon>
        <taxon>Spermatophyta</taxon>
        <taxon>Magnoliopsida</taxon>
        <taxon>eudicotyledons</taxon>
        <taxon>Gunneridae</taxon>
        <taxon>Pentapetalae</taxon>
        <taxon>rosids</taxon>
        <taxon>malvids</taxon>
        <taxon>Malvales</taxon>
        <taxon>Malvaceae</taxon>
        <taxon>Malvoideae</taxon>
        <taxon>Hibiscus</taxon>
    </lineage>
</organism>
<name>A0ABR2SPB2_9ROSI</name>
<evidence type="ECO:0000256" key="1">
    <source>
        <dbReference type="SAM" id="MobiDB-lite"/>
    </source>
</evidence>
<dbReference type="EMBL" id="JBBPBN010000013">
    <property type="protein sequence ID" value="KAK9026841.1"/>
    <property type="molecule type" value="Genomic_DNA"/>
</dbReference>
<proteinExistence type="predicted"/>
<evidence type="ECO:0000313" key="3">
    <source>
        <dbReference type="Proteomes" id="UP001396334"/>
    </source>
</evidence>
<sequence length="115" mass="13423">MQYDGGTNSTCLWMHLDMLEETRNEIEIMVEARNQVVARYYNSHNNNKQFRPSDSVLRSTKGSRPPIERGKMAPALEGSYQVSKVIRFNAYKLVELDGKEIPRTWNAKHLKKFYV</sequence>
<feature type="compositionally biased region" description="Polar residues" evidence="1">
    <location>
        <begin position="45"/>
        <end position="62"/>
    </location>
</feature>
<reference evidence="2 3" key="1">
    <citation type="journal article" date="2024" name="G3 (Bethesda)">
        <title>Genome assembly of Hibiscus sabdariffa L. provides insights into metabolisms of medicinal natural products.</title>
        <authorList>
            <person name="Kim T."/>
        </authorList>
    </citation>
    <scope>NUCLEOTIDE SEQUENCE [LARGE SCALE GENOMIC DNA]</scope>
    <source>
        <strain evidence="2">TK-2024</strain>
        <tissue evidence="2">Old leaves</tissue>
    </source>
</reference>